<dbReference type="KEGG" id="aprc:113874155"/>
<dbReference type="Proteomes" id="UP000694853">
    <property type="component" value="Unplaced"/>
</dbReference>
<dbReference type="AlphaFoldDB" id="A0A8B8MJU2"/>
<sequence length="241" mass="28178">MERFDKVTLSIHNLELAVAMHHLTTALKSGLFVNSICKKPPADLDELRSPAAKYIQMEELAEYRNQIRMDQGANSKNIDKRETFKPRQENKERRSALTPLARADKSKSYRYHRNRGHTTEECTTLKDKIEDLIKDRHLRGFVQTNPTGHTERGRDRYPKASRRYKDKQPEQQWSRSREPLVKRYNEREKYPKRVINTIAGGFAGRGPTHSARKRHLRQVRSVNNVLLGSRIPPITFTDDDF</sequence>
<evidence type="ECO:0000313" key="3">
    <source>
        <dbReference type="RefSeq" id="XP_027368178.1"/>
    </source>
</evidence>
<gene>
    <name evidence="3" type="primary">LOC113874155</name>
</gene>
<dbReference type="GeneID" id="113874155"/>
<proteinExistence type="predicted"/>
<feature type="compositionally biased region" description="Basic and acidic residues" evidence="1">
    <location>
        <begin position="77"/>
        <end position="95"/>
    </location>
</feature>
<name>A0A8B8MJU2_ABRPR</name>
<organism evidence="2 3">
    <name type="scientific">Abrus precatorius</name>
    <name type="common">Indian licorice</name>
    <name type="synonym">Glycine abrus</name>
    <dbReference type="NCBI Taxonomy" id="3816"/>
    <lineage>
        <taxon>Eukaryota</taxon>
        <taxon>Viridiplantae</taxon>
        <taxon>Streptophyta</taxon>
        <taxon>Embryophyta</taxon>
        <taxon>Tracheophyta</taxon>
        <taxon>Spermatophyta</taxon>
        <taxon>Magnoliopsida</taxon>
        <taxon>eudicotyledons</taxon>
        <taxon>Gunneridae</taxon>
        <taxon>Pentapetalae</taxon>
        <taxon>rosids</taxon>
        <taxon>fabids</taxon>
        <taxon>Fabales</taxon>
        <taxon>Fabaceae</taxon>
        <taxon>Papilionoideae</taxon>
        <taxon>50 kb inversion clade</taxon>
        <taxon>NPAAA clade</taxon>
        <taxon>indigoferoid/millettioid clade</taxon>
        <taxon>Abreae</taxon>
        <taxon>Abrus</taxon>
    </lineage>
</organism>
<accession>A0A8B8MJU2</accession>
<evidence type="ECO:0000313" key="2">
    <source>
        <dbReference type="Proteomes" id="UP000694853"/>
    </source>
</evidence>
<reference evidence="3" key="2">
    <citation type="submission" date="2025-08" db="UniProtKB">
        <authorList>
            <consortium name="RefSeq"/>
        </authorList>
    </citation>
    <scope>IDENTIFICATION</scope>
    <source>
        <tissue evidence="3">Young leaves</tissue>
    </source>
</reference>
<dbReference type="OrthoDB" id="1752268at2759"/>
<feature type="region of interest" description="Disordered" evidence="1">
    <location>
        <begin position="140"/>
        <end position="176"/>
    </location>
</feature>
<protein>
    <submittedName>
        <fullName evidence="3">Uncharacterized protein LOC113874155</fullName>
    </submittedName>
</protein>
<feature type="region of interest" description="Disordered" evidence="1">
    <location>
        <begin position="71"/>
        <end position="118"/>
    </location>
</feature>
<keyword evidence="2" id="KW-1185">Reference proteome</keyword>
<feature type="compositionally biased region" description="Basic and acidic residues" evidence="1">
    <location>
        <begin position="149"/>
        <end position="158"/>
    </location>
</feature>
<reference evidence="2" key="1">
    <citation type="journal article" date="2019" name="Toxins">
        <title>Detection of Abrin-Like and Prepropulchellin-Like Toxin Genes and Transcripts Using Whole Genome Sequencing and Full-Length Transcript Sequencing of Abrus precatorius.</title>
        <authorList>
            <person name="Hovde B.T."/>
            <person name="Daligault H.E."/>
            <person name="Hanschen E.R."/>
            <person name="Kunde Y.A."/>
            <person name="Johnson M.B."/>
            <person name="Starkenburg S.R."/>
            <person name="Johnson S.L."/>
        </authorList>
    </citation>
    <scope>NUCLEOTIDE SEQUENCE [LARGE SCALE GENOMIC DNA]</scope>
</reference>
<evidence type="ECO:0000256" key="1">
    <source>
        <dbReference type="SAM" id="MobiDB-lite"/>
    </source>
</evidence>
<dbReference type="RefSeq" id="XP_027368178.1">
    <property type="nucleotide sequence ID" value="XM_027512377.1"/>
</dbReference>